<dbReference type="EMBL" id="CAMAPF010001001">
    <property type="protein sequence ID" value="CAH9137842.1"/>
    <property type="molecule type" value="Genomic_DNA"/>
</dbReference>
<dbReference type="PANTHER" id="PTHR31374:SF119">
    <property type="entry name" value="SAUR-LIKE AUXIN-RESPONSIVE PROTEIN FAMILY"/>
    <property type="match status" value="1"/>
</dbReference>
<dbReference type="Proteomes" id="UP001152523">
    <property type="component" value="Unassembled WGS sequence"/>
</dbReference>
<sequence>MSASGKIRHIVRLREMLRQWRKKAAATTARGRVPPDVPTGHVAVTVGSSCRRFVVRATHLNHPVFAKLLEKAEEEFGFTNSGPLFIPCDESLFEEVLRYLSRPQSDSDSDRRLNLAALQRPCSAGVRSSLEIWDSRPGRPILHGV</sequence>
<accession>A0AAV0FRV7</accession>
<comment type="caution">
    <text evidence="2">The sequence shown here is derived from an EMBL/GenBank/DDBJ whole genome shotgun (WGS) entry which is preliminary data.</text>
</comment>
<dbReference type="Pfam" id="PF02519">
    <property type="entry name" value="Auxin_inducible"/>
    <property type="match status" value="1"/>
</dbReference>
<evidence type="ECO:0000256" key="1">
    <source>
        <dbReference type="ARBA" id="ARBA00006974"/>
    </source>
</evidence>
<organism evidence="2 3">
    <name type="scientific">Cuscuta epithymum</name>
    <dbReference type="NCBI Taxonomy" id="186058"/>
    <lineage>
        <taxon>Eukaryota</taxon>
        <taxon>Viridiplantae</taxon>
        <taxon>Streptophyta</taxon>
        <taxon>Embryophyta</taxon>
        <taxon>Tracheophyta</taxon>
        <taxon>Spermatophyta</taxon>
        <taxon>Magnoliopsida</taxon>
        <taxon>eudicotyledons</taxon>
        <taxon>Gunneridae</taxon>
        <taxon>Pentapetalae</taxon>
        <taxon>asterids</taxon>
        <taxon>lamiids</taxon>
        <taxon>Solanales</taxon>
        <taxon>Convolvulaceae</taxon>
        <taxon>Cuscuteae</taxon>
        <taxon>Cuscuta</taxon>
        <taxon>Cuscuta subgen. Cuscuta</taxon>
    </lineage>
</organism>
<proteinExistence type="inferred from homology"/>
<reference evidence="2" key="1">
    <citation type="submission" date="2022-07" db="EMBL/GenBank/DDBJ databases">
        <authorList>
            <person name="Macas J."/>
            <person name="Novak P."/>
            <person name="Neumann P."/>
        </authorList>
    </citation>
    <scope>NUCLEOTIDE SEQUENCE</scope>
</reference>
<comment type="similarity">
    <text evidence="1">Belongs to the ARG7 family.</text>
</comment>
<evidence type="ECO:0000313" key="3">
    <source>
        <dbReference type="Proteomes" id="UP001152523"/>
    </source>
</evidence>
<keyword evidence="3" id="KW-1185">Reference proteome</keyword>
<gene>
    <name evidence="2" type="ORF">CEPIT_LOCUS36344</name>
</gene>
<evidence type="ECO:0000313" key="2">
    <source>
        <dbReference type="EMBL" id="CAH9137842.1"/>
    </source>
</evidence>
<protein>
    <submittedName>
        <fullName evidence="2">Uncharacterized protein</fullName>
    </submittedName>
</protein>
<name>A0AAV0FRV7_9ASTE</name>
<dbReference type="PANTHER" id="PTHR31374">
    <property type="entry name" value="AUXIN-INDUCED PROTEIN-LIKE-RELATED"/>
    <property type="match status" value="1"/>
</dbReference>
<dbReference type="AlphaFoldDB" id="A0AAV0FRV7"/>
<dbReference type="InterPro" id="IPR003676">
    <property type="entry name" value="SAUR_fam"/>
</dbReference>
<dbReference type="GO" id="GO:0009733">
    <property type="term" value="P:response to auxin"/>
    <property type="evidence" value="ECO:0007669"/>
    <property type="project" value="InterPro"/>
</dbReference>